<dbReference type="PANTHER" id="PTHR12064">
    <property type="entry name" value="METAL TRANSPORTER CNNM"/>
    <property type="match status" value="1"/>
</dbReference>
<feature type="region of interest" description="Disordered" evidence="8">
    <location>
        <begin position="893"/>
        <end position="920"/>
    </location>
</feature>
<keyword evidence="4" id="KW-0677">Repeat</keyword>
<feature type="region of interest" description="Disordered" evidence="8">
    <location>
        <begin position="672"/>
        <end position="782"/>
    </location>
</feature>
<dbReference type="InterPro" id="IPR002550">
    <property type="entry name" value="CNNM"/>
</dbReference>
<evidence type="ECO:0000256" key="4">
    <source>
        <dbReference type="ARBA" id="ARBA00022737"/>
    </source>
</evidence>
<feature type="domain" description="CNNM transmembrane" evidence="12">
    <location>
        <begin position="146"/>
        <end position="325"/>
    </location>
</feature>
<dbReference type="AlphaFoldDB" id="A0AAE0Y3T5"/>
<evidence type="ECO:0000313" key="13">
    <source>
        <dbReference type="EMBL" id="KAK3731673.1"/>
    </source>
</evidence>
<dbReference type="Pfam" id="PF25562">
    <property type="entry name" value="CNBH_CNNM2_C"/>
    <property type="match status" value="1"/>
</dbReference>
<dbReference type="Pfam" id="PF01595">
    <property type="entry name" value="CNNM"/>
    <property type="match status" value="1"/>
</dbReference>
<dbReference type="EMBL" id="JAWDGP010006989">
    <property type="protein sequence ID" value="KAK3731673.1"/>
    <property type="molecule type" value="Genomic_DNA"/>
</dbReference>
<evidence type="ECO:0000259" key="11">
    <source>
        <dbReference type="PROSITE" id="PS50042"/>
    </source>
</evidence>
<dbReference type="GO" id="GO:0032026">
    <property type="term" value="P:response to magnesium ion"/>
    <property type="evidence" value="ECO:0007669"/>
    <property type="project" value="UniProtKB-ARBA"/>
</dbReference>
<dbReference type="InterPro" id="IPR018490">
    <property type="entry name" value="cNMP-bd_dom_sf"/>
</dbReference>
<feature type="transmembrane region" description="Helical" evidence="9">
    <location>
        <begin position="154"/>
        <end position="177"/>
    </location>
</feature>
<dbReference type="PROSITE" id="PS50042">
    <property type="entry name" value="CNMP_BINDING_3"/>
    <property type="match status" value="1"/>
</dbReference>
<reference evidence="13" key="1">
    <citation type="journal article" date="2023" name="G3 (Bethesda)">
        <title>A reference genome for the long-term kleptoplast-retaining sea slug Elysia crispata morphotype clarki.</title>
        <authorList>
            <person name="Eastman K.E."/>
            <person name="Pendleton A.L."/>
            <person name="Shaikh M.A."/>
            <person name="Suttiyut T."/>
            <person name="Ogas R."/>
            <person name="Tomko P."/>
            <person name="Gavelis G."/>
            <person name="Widhalm J.R."/>
            <person name="Wisecaver J.H."/>
        </authorList>
    </citation>
    <scope>NUCLEOTIDE SEQUENCE</scope>
    <source>
        <strain evidence="13">ECLA1</strain>
    </source>
</reference>
<dbReference type="GO" id="GO:0040018">
    <property type="term" value="P:positive regulation of multicellular organism growth"/>
    <property type="evidence" value="ECO:0007669"/>
    <property type="project" value="UniProtKB-ARBA"/>
</dbReference>
<evidence type="ECO:0000256" key="8">
    <source>
        <dbReference type="SAM" id="MobiDB-lite"/>
    </source>
</evidence>
<name>A0AAE0Y3T5_9GAST</name>
<evidence type="ECO:0000256" key="6">
    <source>
        <dbReference type="ARBA" id="ARBA00023136"/>
    </source>
</evidence>
<protein>
    <submittedName>
        <fullName evidence="13">Uncharacterized protein</fullName>
    </submittedName>
</protein>
<dbReference type="FunFam" id="3.10.580.10:FF:000006">
    <property type="entry name" value="DUF21 and CBS domain protein"/>
    <property type="match status" value="1"/>
</dbReference>
<dbReference type="CDD" id="cd04590">
    <property type="entry name" value="CBS_pair_CorC_HlyC_assoc"/>
    <property type="match status" value="1"/>
</dbReference>
<feature type="chain" id="PRO_5042081574" evidence="10">
    <location>
        <begin position="29"/>
        <end position="920"/>
    </location>
</feature>
<dbReference type="Gene3D" id="3.10.580.10">
    <property type="entry name" value="CBS-domain"/>
    <property type="match status" value="1"/>
</dbReference>
<dbReference type="GO" id="GO:0022857">
    <property type="term" value="F:transmembrane transporter activity"/>
    <property type="evidence" value="ECO:0007669"/>
    <property type="project" value="TreeGrafter"/>
</dbReference>
<evidence type="ECO:0000313" key="14">
    <source>
        <dbReference type="Proteomes" id="UP001283361"/>
    </source>
</evidence>
<feature type="signal peptide" evidence="10">
    <location>
        <begin position="1"/>
        <end position="28"/>
    </location>
</feature>
<feature type="transmembrane region" description="Helical" evidence="9">
    <location>
        <begin position="235"/>
        <end position="258"/>
    </location>
</feature>
<keyword evidence="6 7" id="KW-0472">Membrane</keyword>
<evidence type="ECO:0000256" key="3">
    <source>
        <dbReference type="ARBA" id="ARBA00022692"/>
    </source>
</evidence>
<evidence type="ECO:0000256" key="9">
    <source>
        <dbReference type="SAM" id="Phobius"/>
    </source>
</evidence>
<dbReference type="GO" id="GO:0008340">
    <property type="term" value="P:determination of adult lifespan"/>
    <property type="evidence" value="ECO:0007669"/>
    <property type="project" value="UniProtKB-ARBA"/>
</dbReference>
<gene>
    <name evidence="13" type="ORF">RRG08_035343</name>
</gene>
<evidence type="ECO:0000256" key="7">
    <source>
        <dbReference type="PROSITE-ProRule" id="PRU01193"/>
    </source>
</evidence>
<dbReference type="SUPFAM" id="SSF51206">
    <property type="entry name" value="cAMP-binding domain-like"/>
    <property type="match status" value="1"/>
</dbReference>
<keyword evidence="14" id="KW-1185">Reference proteome</keyword>
<dbReference type="Gene3D" id="2.60.120.10">
    <property type="entry name" value="Jelly Rolls"/>
    <property type="match status" value="1"/>
</dbReference>
<feature type="compositionally biased region" description="Basic and acidic residues" evidence="8">
    <location>
        <begin position="897"/>
        <end position="912"/>
    </location>
</feature>
<comment type="subcellular location">
    <subcellularLocation>
        <location evidence="1">Membrane</location>
        <topology evidence="1">Multi-pass membrane protein</topology>
    </subcellularLocation>
</comment>
<dbReference type="InterPro" id="IPR000595">
    <property type="entry name" value="cNMP-bd_dom"/>
</dbReference>
<dbReference type="InterPro" id="IPR045095">
    <property type="entry name" value="ACDP"/>
</dbReference>
<evidence type="ECO:0000259" key="12">
    <source>
        <dbReference type="PROSITE" id="PS51846"/>
    </source>
</evidence>
<dbReference type="PANTHER" id="PTHR12064:SF94">
    <property type="entry name" value="UNEXTENDED PROTEIN"/>
    <property type="match status" value="1"/>
</dbReference>
<evidence type="ECO:0000256" key="1">
    <source>
        <dbReference type="ARBA" id="ARBA00004141"/>
    </source>
</evidence>
<dbReference type="GO" id="GO:0005886">
    <property type="term" value="C:plasma membrane"/>
    <property type="evidence" value="ECO:0007669"/>
    <property type="project" value="TreeGrafter"/>
</dbReference>
<keyword evidence="5 7" id="KW-1133">Transmembrane helix</keyword>
<proteinExistence type="inferred from homology"/>
<accession>A0AAE0Y3T5</accession>
<dbReference type="InterPro" id="IPR046342">
    <property type="entry name" value="CBS_dom_sf"/>
</dbReference>
<dbReference type="PROSITE" id="PS51846">
    <property type="entry name" value="CNNM"/>
    <property type="match status" value="1"/>
</dbReference>
<organism evidence="13 14">
    <name type="scientific">Elysia crispata</name>
    <name type="common">lettuce slug</name>
    <dbReference type="NCBI Taxonomy" id="231223"/>
    <lineage>
        <taxon>Eukaryota</taxon>
        <taxon>Metazoa</taxon>
        <taxon>Spiralia</taxon>
        <taxon>Lophotrochozoa</taxon>
        <taxon>Mollusca</taxon>
        <taxon>Gastropoda</taxon>
        <taxon>Heterobranchia</taxon>
        <taxon>Euthyneura</taxon>
        <taxon>Panpulmonata</taxon>
        <taxon>Sacoglossa</taxon>
        <taxon>Placobranchoidea</taxon>
        <taxon>Plakobranchidae</taxon>
        <taxon>Elysia</taxon>
    </lineage>
</organism>
<keyword evidence="3 7" id="KW-0812">Transmembrane</keyword>
<feature type="transmembrane region" description="Helical" evidence="9">
    <location>
        <begin position="208"/>
        <end position="229"/>
    </location>
</feature>
<dbReference type="SUPFAM" id="SSF54631">
    <property type="entry name" value="CBS-domain pair"/>
    <property type="match status" value="1"/>
</dbReference>
<feature type="compositionally biased region" description="Low complexity" evidence="8">
    <location>
        <begin position="752"/>
        <end position="762"/>
    </location>
</feature>
<feature type="domain" description="Cyclic nucleotide-binding" evidence="11">
    <location>
        <begin position="564"/>
        <end position="617"/>
    </location>
</feature>
<dbReference type="GO" id="GO:1905941">
    <property type="term" value="P:positive regulation of gonad development"/>
    <property type="evidence" value="ECO:0007669"/>
    <property type="project" value="UniProtKB-ARBA"/>
</dbReference>
<sequence length="920" mass="101739">MAAGGGHHQIILTLLLNLVVSSFHQIEGATILGIFPEDSHAFYVARSPIQVEGEKHVGLILVGADTETIENIFLTPDSQSCINVAKTKPFKVEKNTNNLTSVKVFLHFTPRDEIQYVCYCNQSSCKHAGAEPWVTLQTYDPAGDGTLLPLPLQIGIAGVLLILSGLFSGLNLGLMSLDRTELTIIEKVGSENEKKYARRIGPLRSKGNLLLCTLLLGNVMVNSTFTILFDNMTNGLIAIISSTVGIVVFGEIIPQAICSRHGLAVGAKTYWLTKFFMIVTFPASYPISIILDKILGEEMGQVYSKEKLQELIRMTADRRLLHDNEANIISGALQLTNKTVEDVMTGIDDVYMLEIGTVLDFDTLSEILRHGYTRVPVYDGEKTNIVSLLNTKDLALIDPDDNTLLSTVCKYYDHKPLLVDYDNKLDAMLQEFLHGNSHMAIVQKYHGAEDKDPYFETVGVVTLEDVIEEILQSEIIDETDMMTDNRRKELRPRKTQLEYGSMVGPVDNASKLPRQLGFVAFQYLATNIEPFSEDIMSRNVLKNLLKKDIVVNLRASDSGKGKTSYIYEKGISSDKFVLILQGTVEVIIGDTNMVFESGPFSHYGVEALTGLAETARTKEYIPDFSVRVLTDVQYLFITQSDYLSALHATRMMRQSGSINLDLSSDVDRMRINHNQNGTFSNNSPPPYNSPLDALRDDGNNTKRSTSSLDRLAFFQRKPDPHEILNRMWRTGSDAKDKSENYHPDPRKHSMDSSHQGDSSSTSPRKLFADGPSKRWPLSSSQPFKTASNHKLDFLIEDEIGDSEKYDSKRRPLIEKSGSAPQSSVLQPLPVYANLAEVESSSIASTGTSPRGSAMVDAAVSVHVSPNDADQPQVLPDKSNVHGPSVDQLEMIKFGGGDTDKAPLVKKDGKTSDGKISTVKL</sequence>
<evidence type="ECO:0000256" key="10">
    <source>
        <dbReference type="SAM" id="SignalP"/>
    </source>
</evidence>
<keyword evidence="10" id="KW-0732">Signal</keyword>
<feature type="compositionally biased region" description="Basic and acidic residues" evidence="8">
    <location>
        <begin position="732"/>
        <end position="751"/>
    </location>
</feature>
<dbReference type="InterPro" id="IPR014710">
    <property type="entry name" value="RmlC-like_jellyroll"/>
</dbReference>
<comment type="similarity">
    <text evidence="2">Belongs to the ACDP family.</text>
</comment>
<dbReference type="Proteomes" id="UP001283361">
    <property type="component" value="Unassembled WGS sequence"/>
</dbReference>
<feature type="transmembrane region" description="Helical" evidence="9">
    <location>
        <begin position="270"/>
        <end position="291"/>
    </location>
</feature>
<evidence type="ECO:0000256" key="5">
    <source>
        <dbReference type="ARBA" id="ARBA00022989"/>
    </source>
</evidence>
<comment type="caution">
    <text evidence="13">The sequence shown here is derived from an EMBL/GenBank/DDBJ whole genome shotgun (WGS) entry which is preliminary data.</text>
</comment>
<evidence type="ECO:0000256" key="2">
    <source>
        <dbReference type="ARBA" id="ARBA00010484"/>
    </source>
</evidence>
<dbReference type="GO" id="GO:0010960">
    <property type="term" value="P:magnesium ion homeostasis"/>
    <property type="evidence" value="ECO:0007669"/>
    <property type="project" value="InterPro"/>
</dbReference>
<dbReference type="InterPro" id="IPR044751">
    <property type="entry name" value="Ion_transp-like_CBS"/>
</dbReference>